<evidence type="ECO:0000256" key="5">
    <source>
        <dbReference type="ARBA" id="ARBA00023163"/>
    </source>
</evidence>
<dbReference type="PANTHER" id="PTHR31845">
    <property type="entry name" value="FINGER DOMAIN PROTEIN, PUTATIVE-RELATED"/>
    <property type="match status" value="1"/>
</dbReference>
<dbReference type="InterPro" id="IPR051089">
    <property type="entry name" value="prtT"/>
</dbReference>
<dbReference type="CDD" id="cd12148">
    <property type="entry name" value="fungal_TF_MHR"/>
    <property type="match status" value="1"/>
</dbReference>
<comment type="subcellular location">
    <subcellularLocation>
        <location evidence="1">Nucleus</location>
    </subcellularLocation>
</comment>
<dbReference type="RefSeq" id="XP_001209558.1">
    <property type="nucleotide sequence ID" value="XM_001209558.1"/>
</dbReference>
<evidence type="ECO:0008006" key="10">
    <source>
        <dbReference type="Google" id="ProtNLM"/>
    </source>
</evidence>
<keyword evidence="6" id="KW-0539">Nucleus</keyword>
<dbReference type="eggNOG" id="ENOG502QRYY">
    <property type="taxonomic scope" value="Eukaryota"/>
</dbReference>
<keyword evidence="3" id="KW-0805">Transcription regulation</keyword>
<gene>
    <name evidence="8" type="ORF">ATEG_06872</name>
</gene>
<dbReference type="AlphaFoldDB" id="Q0CHH0"/>
<dbReference type="STRING" id="341663.Q0CHH0"/>
<keyword evidence="5" id="KW-0804">Transcription</keyword>
<dbReference type="EMBL" id="CH476603">
    <property type="protein sequence ID" value="EAU32256.1"/>
    <property type="molecule type" value="Genomic_DNA"/>
</dbReference>
<evidence type="ECO:0000256" key="6">
    <source>
        <dbReference type="ARBA" id="ARBA00023242"/>
    </source>
</evidence>
<protein>
    <recommendedName>
        <fullName evidence="10">Transcription factor domain-containing protein</fullName>
    </recommendedName>
</protein>
<dbReference type="OMA" id="ACEACQA"/>
<dbReference type="GeneID" id="4319257"/>
<dbReference type="PANTHER" id="PTHR31845:SF39">
    <property type="entry name" value="TRANSCRIPTION FACTOR PBCR-RELATED"/>
    <property type="match status" value="1"/>
</dbReference>
<evidence type="ECO:0000256" key="4">
    <source>
        <dbReference type="ARBA" id="ARBA00023125"/>
    </source>
</evidence>
<organism evidence="8 9">
    <name type="scientific">Aspergillus terreus (strain NIH 2624 / FGSC A1156)</name>
    <dbReference type="NCBI Taxonomy" id="341663"/>
    <lineage>
        <taxon>Eukaryota</taxon>
        <taxon>Fungi</taxon>
        <taxon>Dikarya</taxon>
        <taxon>Ascomycota</taxon>
        <taxon>Pezizomycotina</taxon>
        <taxon>Eurotiomycetes</taxon>
        <taxon>Eurotiomycetidae</taxon>
        <taxon>Eurotiales</taxon>
        <taxon>Aspergillaceae</taxon>
        <taxon>Aspergillus</taxon>
        <taxon>Aspergillus subgen. Circumdati</taxon>
    </lineage>
</organism>
<reference evidence="9" key="1">
    <citation type="submission" date="2005-09" db="EMBL/GenBank/DDBJ databases">
        <title>Annotation of the Aspergillus terreus NIH2624 genome.</title>
        <authorList>
            <person name="Birren B.W."/>
            <person name="Lander E.S."/>
            <person name="Galagan J.E."/>
            <person name="Nusbaum C."/>
            <person name="Devon K."/>
            <person name="Henn M."/>
            <person name="Ma L.-J."/>
            <person name="Jaffe D.B."/>
            <person name="Butler J."/>
            <person name="Alvarez P."/>
            <person name="Gnerre S."/>
            <person name="Grabherr M."/>
            <person name="Kleber M."/>
            <person name="Mauceli E.W."/>
            <person name="Brockman W."/>
            <person name="Rounsley S."/>
            <person name="Young S.K."/>
            <person name="LaButti K."/>
            <person name="Pushparaj V."/>
            <person name="DeCaprio D."/>
            <person name="Crawford M."/>
            <person name="Koehrsen M."/>
            <person name="Engels R."/>
            <person name="Montgomery P."/>
            <person name="Pearson M."/>
            <person name="Howarth C."/>
            <person name="Larson L."/>
            <person name="Luoma S."/>
            <person name="White J."/>
            <person name="Alvarado L."/>
            <person name="Kodira C.D."/>
            <person name="Zeng Q."/>
            <person name="Oleary S."/>
            <person name="Yandava C."/>
            <person name="Denning D.W."/>
            <person name="Nierman W.C."/>
            <person name="Milne T."/>
            <person name="Madden K."/>
        </authorList>
    </citation>
    <scope>NUCLEOTIDE SEQUENCE [LARGE SCALE GENOMIC DNA]</scope>
    <source>
        <strain evidence="9">NIH 2624 / FGSC A1156</strain>
    </source>
</reference>
<evidence type="ECO:0000256" key="7">
    <source>
        <dbReference type="SAM" id="MobiDB-lite"/>
    </source>
</evidence>
<dbReference type="Proteomes" id="UP000007963">
    <property type="component" value="Unassembled WGS sequence"/>
</dbReference>
<evidence type="ECO:0000256" key="1">
    <source>
        <dbReference type="ARBA" id="ARBA00004123"/>
    </source>
</evidence>
<evidence type="ECO:0000256" key="2">
    <source>
        <dbReference type="ARBA" id="ARBA00022833"/>
    </source>
</evidence>
<evidence type="ECO:0000313" key="8">
    <source>
        <dbReference type="EMBL" id="EAU32256.1"/>
    </source>
</evidence>
<dbReference type="GO" id="GO:0000981">
    <property type="term" value="F:DNA-binding transcription factor activity, RNA polymerase II-specific"/>
    <property type="evidence" value="ECO:0007669"/>
    <property type="project" value="TreeGrafter"/>
</dbReference>
<accession>Q0CHH0</accession>
<evidence type="ECO:0000256" key="3">
    <source>
        <dbReference type="ARBA" id="ARBA00023015"/>
    </source>
</evidence>
<dbReference type="GO" id="GO:0005634">
    <property type="term" value="C:nucleus"/>
    <property type="evidence" value="ECO:0007669"/>
    <property type="project" value="UniProtKB-SubCell"/>
</dbReference>
<evidence type="ECO:0000313" key="9">
    <source>
        <dbReference type="Proteomes" id="UP000007963"/>
    </source>
</evidence>
<dbReference type="VEuPathDB" id="FungiDB:ATEG_06872"/>
<dbReference type="GO" id="GO:0000976">
    <property type="term" value="F:transcription cis-regulatory region binding"/>
    <property type="evidence" value="ECO:0007669"/>
    <property type="project" value="TreeGrafter"/>
</dbReference>
<name>Q0CHH0_ASPTN</name>
<feature type="region of interest" description="Disordered" evidence="7">
    <location>
        <begin position="462"/>
        <end position="485"/>
    </location>
</feature>
<dbReference type="HOGENOM" id="CLU_493447_0_0_1"/>
<keyword evidence="2" id="KW-0862">Zinc</keyword>
<keyword evidence="4" id="KW-0238">DNA-binding</keyword>
<sequence>MPSVLAVEQGVHYLSVERLCTTVPKPISQRNTASPWSRTQQCPQLLSDPQKKEFNQKIDSVFSTKTAEQVFYQYISSFAPKCPIVVFPPGTNAAHVRENKPVLFLSILGIASVGFCSAAEQRQLAVDVRGYLADRAIVRGEKSLELVQALQVTSLWYRAPDDYRQMNLNQLAHIATTMAIDLGLDRVNMLEPAVTARDNLSIILRRPNTTPWTVKLDDYLADLHQLQIADTDEFLCRHIATERLCHDIDRELFLSDPARSVPLWDPKTLAMLEVFQARNDWTFSNQMQSLQNALIRFGMFASSLYSHEVTLHVNHNIEEFKAPFSAKSLKTYNFFGTHGPTKSHISMLHNIVVAAHGLLDTFLGLSVSDMLALPPHIYGGRVIYAVIILIKIHTAITMPGTGCQSFICSEDLRLEVYLETLECISRALLAKDERSALSRAFLIISQLKDWFYRRFRRPSEAEENKPSDLPIDNGQGNPSTHGPTARIYDLSVDMQSAAEATLPENVAPPDGHGCQFDEVIQPPVLSNSSSRNSPTVVTDTWFQEFFNVEMLN</sequence>
<proteinExistence type="predicted"/>
<dbReference type="OrthoDB" id="8062037at2759"/>